<evidence type="ECO:0000313" key="12">
    <source>
        <dbReference type="Proteomes" id="UP000271087"/>
    </source>
</evidence>
<feature type="domain" description="C2H2-type" evidence="10">
    <location>
        <begin position="322"/>
        <end position="352"/>
    </location>
</feature>
<dbReference type="AlphaFoldDB" id="A0A182E2K3"/>
<keyword evidence="6" id="KW-0804">Transcription</keyword>
<keyword evidence="4" id="KW-0862">Zinc</keyword>
<comment type="subcellular location">
    <subcellularLocation>
        <location evidence="1">Nucleus</location>
    </subcellularLocation>
</comment>
<reference evidence="11 12" key="2">
    <citation type="submission" date="2018-08" db="EMBL/GenBank/DDBJ databases">
        <authorList>
            <person name="Laetsch R D."/>
            <person name="Stevens L."/>
            <person name="Kumar S."/>
            <person name="Blaxter L. M."/>
        </authorList>
    </citation>
    <scope>NUCLEOTIDE SEQUENCE [LARGE SCALE GENOMIC DNA]</scope>
</reference>
<dbReference type="EMBL" id="UYRW01000327">
    <property type="protein sequence ID" value="VDK65788.1"/>
    <property type="molecule type" value="Genomic_DNA"/>
</dbReference>
<reference evidence="13" key="1">
    <citation type="submission" date="2016-06" db="UniProtKB">
        <authorList>
            <consortium name="WormBaseParasite"/>
        </authorList>
    </citation>
    <scope>IDENTIFICATION</scope>
</reference>
<evidence type="ECO:0000256" key="9">
    <source>
        <dbReference type="SAM" id="MobiDB-lite"/>
    </source>
</evidence>
<dbReference type="Proteomes" id="UP000271087">
    <property type="component" value="Unassembled WGS sequence"/>
</dbReference>
<evidence type="ECO:0000256" key="5">
    <source>
        <dbReference type="ARBA" id="ARBA00023015"/>
    </source>
</evidence>
<dbReference type="GO" id="GO:0008270">
    <property type="term" value="F:zinc ion binding"/>
    <property type="evidence" value="ECO:0007669"/>
    <property type="project" value="UniProtKB-KW"/>
</dbReference>
<dbReference type="STRING" id="42157.A0A182E2K3"/>
<dbReference type="OrthoDB" id="3437960at2759"/>
<dbReference type="InterPro" id="IPR036236">
    <property type="entry name" value="Znf_C2H2_sf"/>
</dbReference>
<dbReference type="GO" id="GO:0006357">
    <property type="term" value="P:regulation of transcription by RNA polymerase II"/>
    <property type="evidence" value="ECO:0007669"/>
    <property type="project" value="TreeGrafter"/>
</dbReference>
<dbReference type="WBParaSite" id="nOo.2.0.1.t02204-RA">
    <property type="protein sequence ID" value="nOo.2.0.1.t02204-RA"/>
    <property type="gene ID" value="nOo.2.0.1.g02204"/>
</dbReference>
<evidence type="ECO:0000256" key="7">
    <source>
        <dbReference type="ARBA" id="ARBA00023242"/>
    </source>
</evidence>
<evidence type="ECO:0000256" key="1">
    <source>
        <dbReference type="ARBA" id="ARBA00004123"/>
    </source>
</evidence>
<dbReference type="PROSITE" id="PS00028">
    <property type="entry name" value="ZINC_FINGER_C2H2_1"/>
    <property type="match status" value="5"/>
</dbReference>
<keyword evidence="3 8" id="KW-0863">Zinc-finger</keyword>
<evidence type="ECO:0000256" key="6">
    <source>
        <dbReference type="ARBA" id="ARBA00023163"/>
    </source>
</evidence>
<dbReference type="Gene3D" id="3.30.160.60">
    <property type="entry name" value="Classic Zinc Finger"/>
    <property type="match status" value="2"/>
</dbReference>
<protein>
    <submittedName>
        <fullName evidence="13">Zinc finger protein</fullName>
    </submittedName>
</protein>
<evidence type="ECO:0000313" key="13">
    <source>
        <dbReference type="WBParaSite" id="nOo.2.0.1.t02204-RA"/>
    </source>
</evidence>
<dbReference type="PROSITE" id="PS50157">
    <property type="entry name" value="ZINC_FINGER_C2H2_2"/>
    <property type="match status" value="4"/>
</dbReference>
<dbReference type="SMART" id="SM00355">
    <property type="entry name" value="ZnF_C2H2"/>
    <property type="match status" value="7"/>
</dbReference>
<feature type="region of interest" description="Disordered" evidence="9">
    <location>
        <begin position="244"/>
        <end position="263"/>
    </location>
</feature>
<evidence type="ECO:0000256" key="2">
    <source>
        <dbReference type="ARBA" id="ARBA00022723"/>
    </source>
</evidence>
<evidence type="ECO:0000313" key="11">
    <source>
        <dbReference type="EMBL" id="VDK65788.1"/>
    </source>
</evidence>
<feature type="compositionally biased region" description="Basic and acidic residues" evidence="9">
    <location>
        <begin position="244"/>
        <end position="255"/>
    </location>
</feature>
<evidence type="ECO:0000256" key="4">
    <source>
        <dbReference type="ARBA" id="ARBA00022833"/>
    </source>
</evidence>
<proteinExistence type="predicted"/>
<dbReference type="GO" id="GO:0005634">
    <property type="term" value="C:nucleus"/>
    <property type="evidence" value="ECO:0007669"/>
    <property type="project" value="UniProtKB-SubCell"/>
</dbReference>
<sequence length="425" mass="48476">MSHAAKRRKAITKRVQRKHACPNCDARFPFPNKLRLHINSNHSLANICELCPERFNRFNELRTHMRYAHQIIHQCHLCAYSSSVKAELKKHVVKCHDNGVRCTVDGCAATVAYNRLRRHIKETHCNKPESNLIADGQILEDSLELKNNLIEDSSTGTKFFSPAERSIATNAFSGVEFVSIHDNLLSMDKMQEPISNCISSKTSSQNAETFSHLSATVQHDEATAENCTDRCDRIESGKAFKMERDNSENISREQSLETPTQPDGLEIKDQTISEEISFDCIETGGYKCQECGKIFYDVCKSRRHWNRVHFKRYKERVRLKKYACKISGCTQCFSCPSKLQDHISTAHNEEARFDCETCSRKFRSRSSFAVHLRRYHLVSIRDVPYGFTKGTGISSNNISDEACVIAQNIVGKTEFVTTENIFAKE</sequence>
<feature type="domain" description="C2H2-type" evidence="10">
    <location>
        <begin position="286"/>
        <end position="314"/>
    </location>
</feature>
<evidence type="ECO:0000259" key="10">
    <source>
        <dbReference type="PROSITE" id="PS50157"/>
    </source>
</evidence>
<dbReference type="Pfam" id="PF00096">
    <property type="entry name" value="zf-C2H2"/>
    <property type="match status" value="2"/>
</dbReference>
<name>A0A182E2K3_ONCOC</name>
<organism evidence="13">
    <name type="scientific">Onchocerca ochengi</name>
    <name type="common">Filarial nematode worm</name>
    <dbReference type="NCBI Taxonomy" id="42157"/>
    <lineage>
        <taxon>Eukaryota</taxon>
        <taxon>Metazoa</taxon>
        <taxon>Ecdysozoa</taxon>
        <taxon>Nematoda</taxon>
        <taxon>Chromadorea</taxon>
        <taxon>Rhabditida</taxon>
        <taxon>Spirurina</taxon>
        <taxon>Spiruromorpha</taxon>
        <taxon>Filarioidea</taxon>
        <taxon>Onchocercidae</taxon>
        <taxon>Onchocerca</taxon>
    </lineage>
</organism>
<gene>
    <name evidence="11" type="ORF">NOO_LOCUS2204</name>
</gene>
<keyword evidence="12" id="KW-1185">Reference proteome</keyword>
<keyword evidence="7" id="KW-0539">Nucleus</keyword>
<keyword evidence="5" id="KW-0805">Transcription regulation</keyword>
<feature type="domain" description="C2H2-type" evidence="10">
    <location>
        <begin position="46"/>
        <end position="69"/>
    </location>
</feature>
<dbReference type="SUPFAM" id="SSF57667">
    <property type="entry name" value="beta-beta-alpha zinc fingers"/>
    <property type="match status" value="2"/>
</dbReference>
<dbReference type="InterPro" id="IPR013087">
    <property type="entry name" value="Znf_C2H2_type"/>
</dbReference>
<dbReference type="PANTHER" id="PTHR46179">
    <property type="entry name" value="ZINC FINGER PROTEIN"/>
    <property type="match status" value="1"/>
</dbReference>
<keyword evidence="2" id="KW-0479">Metal-binding</keyword>
<dbReference type="PANTHER" id="PTHR46179:SF13">
    <property type="entry name" value="C2H2-TYPE DOMAIN-CONTAINING PROTEIN"/>
    <property type="match status" value="1"/>
</dbReference>
<accession>A0A182E2K3</accession>
<dbReference type="InterPro" id="IPR051061">
    <property type="entry name" value="Zinc_finger_trans_reg"/>
</dbReference>
<evidence type="ECO:0000256" key="3">
    <source>
        <dbReference type="ARBA" id="ARBA00022771"/>
    </source>
</evidence>
<evidence type="ECO:0000256" key="8">
    <source>
        <dbReference type="PROSITE-ProRule" id="PRU00042"/>
    </source>
</evidence>
<feature type="domain" description="C2H2-type" evidence="10">
    <location>
        <begin position="353"/>
        <end position="376"/>
    </location>
</feature>